<sequence>MLNFWQLLEQQRKRPLAMVRSLGLVPVLRYVFGRPTLRGAINVLEQRCQARLSVVELPFGAAAVDVDKPADLLRAQQ</sequence>
<dbReference type="EMBL" id="JAFIRR010000208">
    <property type="protein sequence ID" value="MCO6419614.1"/>
    <property type="molecule type" value="Genomic_DNA"/>
</dbReference>
<comment type="caution">
    <text evidence="1">The sequence shown here is derived from an EMBL/GenBank/DDBJ whole genome shotgun (WGS) entry which is preliminary data.</text>
</comment>
<dbReference type="Gene3D" id="3.90.550.10">
    <property type="entry name" value="Spore Coat Polysaccharide Biosynthesis Protein SpsA, Chain A"/>
    <property type="match status" value="1"/>
</dbReference>
<gene>
    <name evidence="1" type="ORF">JYK14_26110</name>
</gene>
<dbReference type="Proteomes" id="UP001523392">
    <property type="component" value="Unassembled WGS sequence"/>
</dbReference>
<keyword evidence="2" id="KW-1185">Reference proteome</keyword>
<dbReference type="InterPro" id="IPR029044">
    <property type="entry name" value="Nucleotide-diphossugar_trans"/>
</dbReference>
<proteinExistence type="predicted"/>
<evidence type="ECO:0000313" key="2">
    <source>
        <dbReference type="Proteomes" id="UP001523392"/>
    </source>
</evidence>
<name>A0ABT1DCI3_9PROT</name>
<reference evidence="1 2" key="1">
    <citation type="submission" date="2021-12" db="EMBL/GenBank/DDBJ databases">
        <title>Siccirubricoccus leaddurans sp. nov., a high concentration Zn2+ tolerance bacterium.</title>
        <authorList>
            <person name="Cao Y."/>
        </authorList>
    </citation>
    <scope>NUCLEOTIDE SEQUENCE [LARGE SCALE GENOMIC DNA]</scope>
    <source>
        <strain evidence="1 2">KC 17139</strain>
    </source>
</reference>
<evidence type="ECO:0000313" key="1">
    <source>
        <dbReference type="EMBL" id="MCO6419614.1"/>
    </source>
</evidence>
<dbReference type="RefSeq" id="WP_252956301.1">
    <property type="nucleotide sequence ID" value="NZ_JAFIRR010000208.1"/>
</dbReference>
<protein>
    <submittedName>
        <fullName evidence="1">Uncharacterized protein</fullName>
    </submittedName>
</protein>
<organism evidence="1 2">
    <name type="scientific">Siccirubricoccus soli</name>
    <dbReference type="NCBI Taxonomy" id="2899147"/>
    <lineage>
        <taxon>Bacteria</taxon>
        <taxon>Pseudomonadati</taxon>
        <taxon>Pseudomonadota</taxon>
        <taxon>Alphaproteobacteria</taxon>
        <taxon>Acetobacterales</taxon>
        <taxon>Roseomonadaceae</taxon>
        <taxon>Siccirubricoccus</taxon>
    </lineage>
</organism>
<accession>A0ABT1DCI3</accession>